<gene>
    <name evidence="2" type="ORF">DFQ27_006135</name>
</gene>
<evidence type="ECO:0000313" key="3">
    <source>
        <dbReference type="Proteomes" id="UP000807716"/>
    </source>
</evidence>
<comment type="caution">
    <text evidence="2">The sequence shown here is derived from an EMBL/GenBank/DDBJ whole genome shotgun (WGS) entry which is preliminary data.</text>
</comment>
<keyword evidence="1" id="KW-0732">Signal</keyword>
<dbReference type="OrthoDB" id="2379421at2759"/>
<name>A0A9P6PWR3_9FUNG</name>
<organism evidence="2 3">
    <name type="scientific">Actinomortierella ambigua</name>
    <dbReference type="NCBI Taxonomy" id="1343610"/>
    <lineage>
        <taxon>Eukaryota</taxon>
        <taxon>Fungi</taxon>
        <taxon>Fungi incertae sedis</taxon>
        <taxon>Mucoromycota</taxon>
        <taxon>Mortierellomycotina</taxon>
        <taxon>Mortierellomycetes</taxon>
        <taxon>Mortierellales</taxon>
        <taxon>Mortierellaceae</taxon>
        <taxon>Actinomortierella</taxon>
    </lineage>
</organism>
<dbReference type="AlphaFoldDB" id="A0A9P6PWR3"/>
<evidence type="ECO:0000313" key="2">
    <source>
        <dbReference type="EMBL" id="KAG0255651.1"/>
    </source>
</evidence>
<keyword evidence="3" id="KW-1185">Reference proteome</keyword>
<protein>
    <recommendedName>
        <fullName evidence="4">Secreted protein</fullName>
    </recommendedName>
</protein>
<feature type="chain" id="PRO_5040424726" description="Secreted protein" evidence="1">
    <location>
        <begin position="19"/>
        <end position="292"/>
    </location>
</feature>
<dbReference type="Proteomes" id="UP000807716">
    <property type="component" value="Unassembled WGS sequence"/>
</dbReference>
<dbReference type="EMBL" id="JAAAJB010000449">
    <property type="protein sequence ID" value="KAG0255651.1"/>
    <property type="molecule type" value="Genomic_DNA"/>
</dbReference>
<sequence length="292" mass="31803">MKFSTIFLLSSLAALSQTAPHPRLQFDSAAGTDTISILGSSDELSELLTKTHGDDVVNAHGAGGFYMDKRFLHRWRVASTYGCTPQIASPKTIGKTLVCPDESAGPCTLSISYQDSETFTDSVGVHSTFTVEGSIVAARAVATMGGSYQYTESYSKGQTLTYTFQLPKATSCTPTQVMYQMNCKAAMWKILNDKTEPACDSLQGIDWKTPSRWFQHAKDNAKTWQYMHDLDSAQPKLLTFTIPLGVRPGNCGDVSELEMRSTEVLKSDPKALQSIAFAAGQSISAVTCLYQN</sequence>
<feature type="signal peptide" evidence="1">
    <location>
        <begin position="1"/>
        <end position="18"/>
    </location>
</feature>
<evidence type="ECO:0008006" key="4">
    <source>
        <dbReference type="Google" id="ProtNLM"/>
    </source>
</evidence>
<reference evidence="2" key="1">
    <citation type="journal article" date="2020" name="Fungal Divers.">
        <title>Resolving the Mortierellaceae phylogeny through synthesis of multi-gene phylogenetics and phylogenomics.</title>
        <authorList>
            <person name="Vandepol N."/>
            <person name="Liber J."/>
            <person name="Desiro A."/>
            <person name="Na H."/>
            <person name="Kennedy M."/>
            <person name="Barry K."/>
            <person name="Grigoriev I.V."/>
            <person name="Miller A.N."/>
            <person name="O'Donnell K."/>
            <person name="Stajich J.E."/>
            <person name="Bonito G."/>
        </authorList>
    </citation>
    <scope>NUCLEOTIDE SEQUENCE</scope>
    <source>
        <strain evidence="2">BC1065</strain>
    </source>
</reference>
<accession>A0A9P6PWR3</accession>
<proteinExistence type="predicted"/>
<evidence type="ECO:0000256" key="1">
    <source>
        <dbReference type="SAM" id="SignalP"/>
    </source>
</evidence>